<sequence>MNKGAGGLKNFKEWISERVAKSMTKSFLPMSTRVKLHQPFYGLSDEQFLKAKIADERDVDGILQIERLCYNGQTPWNRTAILHEIRYNKNAFYIVMYDDDEPVAFVGAWFVTHEAHITNIATIPAYEKKGIATYLLKEIIRIAQEEDIAKVTLEVRMSNHTAQSLYRTLGFEDVRVKKGYYARDHEDALEMSHPLEKAAEETIYEE</sequence>
<name>A0A1I1K9W8_9LACT</name>
<keyword evidence="7" id="KW-1185">Reference proteome</keyword>
<evidence type="ECO:0000259" key="5">
    <source>
        <dbReference type="PROSITE" id="PS51186"/>
    </source>
</evidence>
<proteinExistence type="inferred from homology"/>
<feature type="domain" description="N-acetyltransferase" evidence="5">
    <location>
        <begin position="49"/>
        <end position="196"/>
    </location>
</feature>
<evidence type="ECO:0000313" key="7">
    <source>
        <dbReference type="Proteomes" id="UP000199612"/>
    </source>
</evidence>
<dbReference type="NCBIfam" id="TIGR01575">
    <property type="entry name" value="rimI"/>
    <property type="match status" value="1"/>
</dbReference>
<evidence type="ECO:0000256" key="3">
    <source>
        <dbReference type="ARBA" id="ARBA00022679"/>
    </source>
</evidence>
<reference evidence="7" key="1">
    <citation type="submission" date="2016-10" db="EMBL/GenBank/DDBJ databases">
        <authorList>
            <person name="Varghese N."/>
            <person name="Submissions S."/>
        </authorList>
    </citation>
    <scope>NUCLEOTIDE SEQUENCE [LARGE SCALE GENOMIC DNA]</scope>
    <source>
        <strain evidence="7">DSM 23664</strain>
    </source>
</reference>
<organism evidence="6 7">
    <name type="scientific">Alkalibacterium subtropicum</name>
    <dbReference type="NCBI Taxonomy" id="753702"/>
    <lineage>
        <taxon>Bacteria</taxon>
        <taxon>Bacillati</taxon>
        <taxon>Bacillota</taxon>
        <taxon>Bacilli</taxon>
        <taxon>Lactobacillales</taxon>
        <taxon>Carnobacteriaceae</taxon>
        <taxon>Alkalibacterium</taxon>
    </lineage>
</organism>
<dbReference type="SUPFAM" id="SSF55729">
    <property type="entry name" value="Acyl-CoA N-acyltransferases (Nat)"/>
    <property type="match status" value="1"/>
</dbReference>
<dbReference type="EMBL" id="FOLT01000010">
    <property type="protein sequence ID" value="SFC55498.1"/>
    <property type="molecule type" value="Genomic_DNA"/>
</dbReference>
<dbReference type="GO" id="GO:0008080">
    <property type="term" value="F:N-acetyltransferase activity"/>
    <property type="evidence" value="ECO:0007669"/>
    <property type="project" value="InterPro"/>
</dbReference>
<evidence type="ECO:0000313" key="6">
    <source>
        <dbReference type="EMBL" id="SFC55498.1"/>
    </source>
</evidence>
<keyword evidence="3 6" id="KW-0808">Transferase</keyword>
<accession>A0A1I1K9W8</accession>
<gene>
    <name evidence="6" type="ORF">SAMN04488102_11043</name>
</gene>
<dbReference type="PROSITE" id="PS51186">
    <property type="entry name" value="GNAT"/>
    <property type="match status" value="1"/>
</dbReference>
<dbReference type="InterPro" id="IPR006464">
    <property type="entry name" value="AcTrfase_RimI/Ard1"/>
</dbReference>
<dbReference type="InterPro" id="IPR000182">
    <property type="entry name" value="GNAT_dom"/>
</dbReference>
<dbReference type="STRING" id="753702.SAMN04488102_11043"/>
<dbReference type="InterPro" id="IPR050680">
    <property type="entry name" value="YpeA/RimI_acetyltransf"/>
</dbReference>
<dbReference type="Proteomes" id="UP000199612">
    <property type="component" value="Unassembled WGS sequence"/>
</dbReference>
<protein>
    <submittedName>
        <fullName evidence="6">Ribosomal-protein-alanine N-acetyltransferase</fullName>
    </submittedName>
</protein>
<keyword evidence="4" id="KW-0012">Acyltransferase</keyword>
<dbReference type="Gene3D" id="3.40.630.30">
    <property type="match status" value="1"/>
</dbReference>
<evidence type="ECO:0000256" key="1">
    <source>
        <dbReference type="ARBA" id="ARBA00005395"/>
    </source>
</evidence>
<dbReference type="PANTHER" id="PTHR43420:SF44">
    <property type="entry name" value="ACETYLTRANSFERASE YPEA"/>
    <property type="match status" value="1"/>
</dbReference>
<dbReference type="AlphaFoldDB" id="A0A1I1K9W8"/>
<dbReference type="PANTHER" id="PTHR43420">
    <property type="entry name" value="ACETYLTRANSFERASE"/>
    <property type="match status" value="1"/>
</dbReference>
<keyword evidence="2" id="KW-0963">Cytoplasm</keyword>
<dbReference type="Pfam" id="PF00583">
    <property type="entry name" value="Acetyltransf_1"/>
    <property type="match status" value="1"/>
</dbReference>
<dbReference type="InterPro" id="IPR016181">
    <property type="entry name" value="Acyl_CoA_acyltransferase"/>
</dbReference>
<comment type="similarity">
    <text evidence="1">Belongs to the acetyltransferase family. RimI subfamily.</text>
</comment>
<evidence type="ECO:0000256" key="2">
    <source>
        <dbReference type="ARBA" id="ARBA00022490"/>
    </source>
</evidence>
<dbReference type="CDD" id="cd04301">
    <property type="entry name" value="NAT_SF"/>
    <property type="match status" value="1"/>
</dbReference>
<evidence type="ECO:0000256" key="4">
    <source>
        <dbReference type="ARBA" id="ARBA00023315"/>
    </source>
</evidence>